<keyword evidence="5" id="KW-0560">Oxidoreductase</keyword>
<dbReference type="InterPro" id="IPR032862">
    <property type="entry name" value="ALKBH6"/>
</dbReference>
<dbReference type="InterPro" id="IPR005123">
    <property type="entry name" value="Oxoglu/Fe-dep_dioxygenase_dom"/>
</dbReference>
<evidence type="ECO:0000256" key="7">
    <source>
        <dbReference type="ARBA" id="ARBA00023242"/>
    </source>
</evidence>
<feature type="domain" description="Fe2OG dioxygenase" evidence="10">
    <location>
        <begin position="1515"/>
        <end position="1624"/>
    </location>
</feature>
<dbReference type="GO" id="GO:0005634">
    <property type="term" value="C:nucleus"/>
    <property type="evidence" value="ECO:0007669"/>
    <property type="project" value="UniProtKB-SubCell"/>
</dbReference>
<dbReference type="PROSITE" id="PS51471">
    <property type="entry name" value="FE2OG_OXY"/>
    <property type="match status" value="1"/>
</dbReference>
<comment type="subcellular location">
    <subcellularLocation>
        <location evidence="1">Nucleus</location>
    </subcellularLocation>
</comment>
<evidence type="ECO:0000313" key="11">
    <source>
        <dbReference type="EMBL" id="KAG2483009.1"/>
    </source>
</evidence>
<gene>
    <name evidence="11" type="ORF">HYH03_018089</name>
</gene>
<name>A0A836BPR5_9CHLO</name>
<evidence type="ECO:0000259" key="10">
    <source>
        <dbReference type="PROSITE" id="PS51471"/>
    </source>
</evidence>
<keyword evidence="12" id="KW-1185">Reference proteome</keyword>
<keyword evidence="3" id="KW-0479">Metal-binding</keyword>
<dbReference type="GO" id="GO:0046872">
    <property type="term" value="F:metal ion binding"/>
    <property type="evidence" value="ECO:0007669"/>
    <property type="project" value="UniProtKB-KW"/>
</dbReference>
<feature type="compositionally biased region" description="Basic and acidic residues" evidence="8">
    <location>
        <begin position="1384"/>
        <end position="1395"/>
    </location>
</feature>
<feature type="region of interest" description="Disordered" evidence="8">
    <location>
        <begin position="1377"/>
        <end position="1409"/>
    </location>
</feature>
<dbReference type="PANTHER" id="PTHR46030:SF1">
    <property type="entry name" value="ALPHA-KETOGLUTARATE-DEPENDENT DIOXYGENASE ALKB HOMOLOG 6"/>
    <property type="match status" value="1"/>
</dbReference>
<comment type="caution">
    <text evidence="11">The sequence shown here is derived from an EMBL/GenBank/DDBJ whole genome shotgun (WGS) entry which is preliminary data.</text>
</comment>
<dbReference type="Proteomes" id="UP000612055">
    <property type="component" value="Unassembled WGS sequence"/>
</dbReference>
<organism evidence="11 12">
    <name type="scientific">Edaphochlamys debaryana</name>
    <dbReference type="NCBI Taxonomy" id="47281"/>
    <lineage>
        <taxon>Eukaryota</taxon>
        <taxon>Viridiplantae</taxon>
        <taxon>Chlorophyta</taxon>
        <taxon>core chlorophytes</taxon>
        <taxon>Chlorophyceae</taxon>
        <taxon>CS clade</taxon>
        <taxon>Chlamydomonadales</taxon>
        <taxon>Chlamydomonadales incertae sedis</taxon>
        <taxon>Edaphochlamys</taxon>
    </lineage>
</organism>
<proteinExistence type="inferred from homology"/>
<evidence type="ECO:0000256" key="6">
    <source>
        <dbReference type="ARBA" id="ARBA00023004"/>
    </source>
</evidence>
<evidence type="ECO:0000313" key="12">
    <source>
        <dbReference type="Proteomes" id="UP000612055"/>
    </source>
</evidence>
<evidence type="ECO:0000256" key="5">
    <source>
        <dbReference type="ARBA" id="ARBA00023002"/>
    </source>
</evidence>
<keyword evidence="9" id="KW-0732">Signal</keyword>
<dbReference type="OrthoDB" id="412814at2759"/>
<keyword evidence="4" id="KW-0223">Dioxygenase</keyword>
<feature type="chain" id="PRO_5032520968" description="Fe2OG dioxygenase domain-containing protein" evidence="9">
    <location>
        <begin position="23"/>
        <end position="1635"/>
    </location>
</feature>
<evidence type="ECO:0000256" key="8">
    <source>
        <dbReference type="SAM" id="MobiDB-lite"/>
    </source>
</evidence>
<dbReference type="Gene3D" id="2.60.120.590">
    <property type="entry name" value="Alpha-ketoglutarate-dependent dioxygenase AlkB-like"/>
    <property type="match status" value="1"/>
</dbReference>
<keyword evidence="7" id="KW-0539">Nucleus</keyword>
<accession>A0A836BPR5</accession>
<evidence type="ECO:0000256" key="1">
    <source>
        <dbReference type="ARBA" id="ARBA00004123"/>
    </source>
</evidence>
<dbReference type="PANTHER" id="PTHR46030">
    <property type="entry name" value="ALPHA-KETOGLUTARATE-DEPENDENT DIOXYGENASE ALKB HOMOLOG 6"/>
    <property type="match status" value="1"/>
</dbReference>
<dbReference type="Pfam" id="PF13532">
    <property type="entry name" value="2OG-FeII_Oxy_2"/>
    <property type="match status" value="1"/>
</dbReference>
<keyword evidence="6" id="KW-0408">Iron</keyword>
<sequence>MPTRFGTVLGLALALFVAGVYAARNDHLAWGLWRRGRSLQAETCPSATNATTPLPACCVDRSCANAAAACGPPCYQQDDCPFGTCCTSESGEYGSCSPSPVIGGVQVCSDCGSFLDRGVVCYPDLPVCCRGGACALSAAACPCTANAECPELHCCTGHYTTGPGTCTPFVMLSNGTQVRQHQRDRCAASADQCGCLLDGQCPYGSCCANKYGYPANCTRVNTHQCASGCGAFPERGLRCPGSPSTCCADGHCASTPSECNTDQCPMPLCCGKDEYSDTGQCTRTLVAVNQTQACGSCQGVAAQGMACPPALPYCCAGDAAWGPGGRCAAAMDKCRCASADDCPDNACCARGLQDEYGTCSTSPILANGTQVCLDFPTPNDCRTYAFKGLRCPAGAGYCCPSGKCAASLEACACHRDTDCPNRACCTATYAETPHVTPPGFCRANVTWANGTQACLNCTRFAERGLSCPRNAPFCCPSGECVAAAANCTCSYIDHIDCPRGHCCTEVKASRTFLTGLYGLLTCSPTVLQANGSMACPNCFQLAGVDPNRGTCSRGLRPDSTWGCNPQPGVCGLACALNGFFCCPNGQCAATVEGCACTSNAQCPYGTCCTTLDYKNPGTCTRSVMWRNGTQACRNCAELRGRGLSCPSNLPSCCPESGSLKCVYGCPCHSTDECPYGSCCAGAEYPDYIGTCARNGVWANGTQACNCYFEAEHGVRCPNSKPVCCPLGSCAATVEACACYSNSDCPKGLCCPRNPGSVTQYPTAAIAKPGTCRYAVMDANGWQRRGLPLWFLLHGIWGPAAALHAQRLDRQPHRTGTPSKPGTCTPSVMLANGTQRPGLPRAGLLHGHRWQDGPVQLGRHVRQRHAGNATSPGSCVTSLLMVGCPDCRGASASAYRLTSRPMCCPGTGKWASTLDRCACAEASDCPFGSCCAVLNASSTAPLPGVCSASPLAPNCTFRCGDCTALAAQGLACPPALPVCCRGSRQCVASLAKCGCKGPGDCPAGSCCSGDLRSPGTCQRSPLQAGRQACPCRSDTHCPASRPHCCALTGLCAASEAACACGAHEQCGDAVGGIGGATRCCLRNATAPAGLPPFAVENYGQCVTCDKCTAVGDTFLGLGQNRCPPLTRAVVLPRGLSLDPAVWTDRCLPGQALRLGGGEEFLKCVALRLSLLQIKWVVVKSTLLAPSRYSVLYKAVLNASRADANSTATPREPWLSGLRGLVLRDASAPGGPQAGAFVDLVPILAFQLSVETNVSRPPLSAAVLKGFKFLTMSAVGIPDLYPIAVTVSGSLEAANSTTAVVYLEMRCLAMNPTPFPPLSPDGFFAVAGISRAPIVTGLMGLMDQCAKGVRPRAQGVLWRAGGADMAYPQGTTALLNELKTASPIRTDSKTSQERSEPGAEGPASPSPEWRDRYRVAPHLPSLYYIPEYVGAEEEAALLREVRASRAKWVQLSGRRLQNHGGVVHPKGLIPAPLPSWLQPLLRRLAAEGAATEGGGAATAAGAGSTAGICTGLYGGLPPNHVLVNSYLPGEGIMPHEDGPSYLPVVAIVSLGAPAVLRFRRKARRGPRSLVVFAGAAFTDCLHGIDEVHDEVLDDSVANLAACGIDQPGGTLPRGSERISLTVRRVARVMPSILRPRS</sequence>
<evidence type="ECO:0000256" key="3">
    <source>
        <dbReference type="ARBA" id="ARBA00022723"/>
    </source>
</evidence>
<evidence type="ECO:0000256" key="4">
    <source>
        <dbReference type="ARBA" id="ARBA00022964"/>
    </source>
</evidence>
<dbReference type="SUPFAM" id="SSF51197">
    <property type="entry name" value="Clavaminate synthase-like"/>
    <property type="match status" value="1"/>
</dbReference>
<dbReference type="EMBL" id="JAEHOE010000193">
    <property type="protein sequence ID" value="KAG2483009.1"/>
    <property type="molecule type" value="Genomic_DNA"/>
</dbReference>
<comment type="similarity">
    <text evidence="2">Belongs to the alkB family.</text>
</comment>
<evidence type="ECO:0000256" key="2">
    <source>
        <dbReference type="ARBA" id="ARBA00007879"/>
    </source>
</evidence>
<protein>
    <recommendedName>
        <fullName evidence="10">Fe2OG dioxygenase domain-containing protein</fullName>
    </recommendedName>
</protein>
<dbReference type="InterPro" id="IPR037151">
    <property type="entry name" value="AlkB-like_sf"/>
</dbReference>
<reference evidence="11" key="1">
    <citation type="journal article" date="2020" name="bioRxiv">
        <title>Comparative genomics of Chlamydomonas.</title>
        <authorList>
            <person name="Craig R.J."/>
            <person name="Hasan A.R."/>
            <person name="Ness R.W."/>
            <person name="Keightley P.D."/>
        </authorList>
    </citation>
    <scope>NUCLEOTIDE SEQUENCE</scope>
    <source>
        <strain evidence="11">CCAP 11/70</strain>
    </source>
</reference>
<dbReference type="GO" id="GO:0051213">
    <property type="term" value="F:dioxygenase activity"/>
    <property type="evidence" value="ECO:0007669"/>
    <property type="project" value="UniProtKB-KW"/>
</dbReference>
<evidence type="ECO:0000256" key="9">
    <source>
        <dbReference type="SAM" id="SignalP"/>
    </source>
</evidence>
<dbReference type="InterPro" id="IPR027450">
    <property type="entry name" value="AlkB-like"/>
</dbReference>
<feature type="signal peptide" evidence="9">
    <location>
        <begin position="1"/>
        <end position="22"/>
    </location>
</feature>